<dbReference type="OrthoDB" id="5653131at2"/>
<gene>
    <name evidence="2" type="ORF">Lsan_4044</name>
</gene>
<evidence type="ECO:0000313" key="2">
    <source>
        <dbReference type="EMBL" id="KTD53634.1"/>
    </source>
</evidence>
<keyword evidence="1" id="KW-0812">Transmembrane</keyword>
<feature type="transmembrane region" description="Helical" evidence="1">
    <location>
        <begin position="6"/>
        <end position="27"/>
    </location>
</feature>
<accession>A0A0W0YAA5</accession>
<dbReference type="InterPro" id="IPR012902">
    <property type="entry name" value="N_methyl_site"/>
</dbReference>
<dbReference type="STRING" id="45074.Lsan_4044"/>
<dbReference type="RefSeq" id="WP_058515917.1">
    <property type="nucleotide sequence ID" value="NZ_CAAAIH010000012.1"/>
</dbReference>
<dbReference type="Pfam" id="PF07963">
    <property type="entry name" value="N_methyl"/>
    <property type="match status" value="1"/>
</dbReference>
<dbReference type="SUPFAM" id="SSF54523">
    <property type="entry name" value="Pili subunits"/>
    <property type="match status" value="1"/>
</dbReference>
<evidence type="ECO:0000313" key="3">
    <source>
        <dbReference type="Proteomes" id="UP000054703"/>
    </source>
</evidence>
<reference evidence="2 3" key="1">
    <citation type="submission" date="2015-11" db="EMBL/GenBank/DDBJ databases">
        <title>Genomic analysis of 38 Legionella species identifies large and diverse effector repertoires.</title>
        <authorList>
            <person name="Burstein D."/>
            <person name="Amaro F."/>
            <person name="Zusman T."/>
            <person name="Lifshitz Z."/>
            <person name="Cohen O."/>
            <person name="Gilbert J.A."/>
            <person name="Pupko T."/>
            <person name="Shuman H.A."/>
            <person name="Segal G."/>
        </authorList>
    </citation>
    <scope>NUCLEOTIDE SEQUENCE [LARGE SCALE GENOMIC DNA]</scope>
    <source>
        <strain evidence="2 3">SC-63-C7</strain>
    </source>
</reference>
<evidence type="ECO:0008006" key="4">
    <source>
        <dbReference type="Google" id="ProtNLM"/>
    </source>
</evidence>
<name>A0A0W0YAA5_9GAMM</name>
<comment type="caution">
    <text evidence="2">The sequence shown here is derived from an EMBL/GenBank/DDBJ whole genome shotgun (WGS) entry which is preliminary data.</text>
</comment>
<keyword evidence="1" id="KW-0472">Membrane</keyword>
<sequence length="135" mass="14318">MRRISGFTLIELIIIILIIGLIVLFFGMKTPSMSLYSLSSITEQLRRDIRYTQVLATSLNTNYSIILSTNGYTISPNPPNGAYSVSMPTGITLSPMSITFNSMGAPASGATITITASGVGTKTLTVSAETGFING</sequence>
<evidence type="ECO:0000256" key="1">
    <source>
        <dbReference type="SAM" id="Phobius"/>
    </source>
</evidence>
<keyword evidence="3" id="KW-1185">Reference proteome</keyword>
<dbReference type="AlphaFoldDB" id="A0A0W0YAA5"/>
<dbReference type="Gene3D" id="3.30.700.10">
    <property type="entry name" value="Glycoprotein, Type 4 Pilin"/>
    <property type="match status" value="1"/>
</dbReference>
<dbReference type="InterPro" id="IPR045584">
    <property type="entry name" value="Pilin-like"/>
</dbReference>
<dbReference type="Proteomes" id="UP000054703">
    <property type="component" value="Unassembled WGS sequence"/>
</dbReference>
<dbReference type="PATRIC" id="fig|45074.5.peg.4345"/>
<keyword evidence="1" id="KW-1133">Transmembrane helix</keyword>
<organism evidence="2 3">
    <name type="scientific">Legionella santicrucis</name>
    <dbReference type="NCBI Taxonomy" id="45074"/>
    <lineage>
        <taxon>Bacteria</taxon>
        <taxon>Pseudomonadati</taxon>
        <taxon>Pseudomonadota</taxon>
        <taxon>Gammaproteobacteria</taxon>
        <taxon>Legionellales</taxon>
        <taxon>Legionellaceae</taxon>
        <taxon>Legionella</taxon>
    </lineage>
</organism>
<dbReference type="EMBL" id="LNYU01000091">
    <property type="protein sequence ID" value="KTD53634.1"/>
    <property type="molecule type" value="Genomic_DNA"/>
</dbReference>
<protein>
    <recommendedName>
        <fullName evidence="4">Tfp pilus assembly protein FimT</fullName>
    </recommendedName>
</protein>
<proteinExistence type="predicted"/>